<feature type="compositionally biased region" description="Polar residues" evidence="1">
    <location>
        <begin position="1"/>
        <end position="18"/>
    </location>
</feature>
<name>A0ABR1IMZ2_9AGAR</name>
<evidence type="ECO:0000313" key="3">
    <source>
        <dbReference type="Proteomes" id="UP001498398"/>
    </source>
</evidence>
<gene>
    <name evidence="2" type="ORF">VKT23_020440</name>
</gene>
<sequence length="82" mass="8814">MNTCVTFVKRSTTSTRRCQQPGKKKSDDAGGRTAPTPTPTGRDNDRICNDQSDLPTTHRTSFTQGSSSGTFKVDRGGCVGFV</sequence>
<accession>A0ABR1IMZ2</accession>
<dbReference type="EMBL" id="JBANRG010000134">
    <property type="protein sequence ID" value="KAK7433977.1"/>
    <property type="molecule type" value="Genomic_DNA"/>
</dbReference>
<reference evidence="2 3" key="1">
    <citation type="submission" date="2024-01" db="EMBL/GenBank/DDBJ databases">
        <title>A draft genome for the cacao thread blight pathogen Marasmiellus scandens.</title>
        <authorList>
            <person name="Baruah I.K."/>
            <person name="Leung J."/>
            <person name="Bukari Y."/>
            <person name="Amoako-Attah I."/>
            <person name="Meinhardt L.W."/>
            <person name="Bailey B.A."/>
            <person name="Cohen S.P."/>
        </authorList>
    </citation>
    <scope>NUCLEOTIDE SEQUENCE [LARGE SCALE GENOMIC DNA]</scope>
    <source>
        <strain evidence="2 3">GH-19</strain>
    </source>
</reference>
<feature type="region of interest" description="Disordered" evidence="1">
    <location>
        <begin position="1"/>
        <end position="71"/>
    </location>
</feature>
<keyword evidence="3" id="KW-1185">Reference proteome</keyword>
<feature type="compositionally biased region" description="Polar residues" evidence="1">
    <location>
        <begin position="49"/>
        <end position="59"/>
    </location>
</feature>
<evidence type="ECO:0000256" key="1">
    <source>
        <dbReference type="SAM" id="MobiDB-lite"/>
    </source>
</evidence>
<comment type="caution">
    <text evidence="2">The sequence shown here is derived from an EMBL/GenBank/DDBJ whole genome shotgun (WGS) entry which is preliminary data.</text>
</comment>
<dbReference type="Proteomes" id="UP001498398">
    <property type="component" value="Unassembled WGS sequence"/>
</dbReference>
<feature type="compositionally biased region" description="Low complexity" evidence="1">
    <location>
        <begin position="60"/>
        <end position="71"/>
    </location>
</feature>
<proteinExistence type="predicted"/>
<feature type="compositionally biased region" description="Low complexity" evidence="1">
    <location>
        <begin position="31"/>
        <end position="41"/>
    </location>
</feature>
<protein>
    <submittedName>
        <fullName evidence="2">Uncharacterized protein</fullName>
    </submittedName>
</protein>
<evidence type="ECO:0000313" key="2">
    <source>
        <dbReference type="EMBL" id="KAK7433977.1"/>
    </source>
</evidence>
<organism evidence="2 3">
    <name type="scientific">Marasmiellus scandens</name>
    <dbReference type="NCBI Taxonomy" id="2682957"/>
    <lineage>
        <taxon>Eukaryota</taxon>
        <taxon>Fungi</taxon>
        <taxon>Dikarya</taxon>
        <taxon>Basidiomycota</taxon>
        <taxon>Agaricomycotina</taxon>
        <taxon>Agaricomycetes</taxon>
        <taxon>Agaricomycetidae</taxon>
        <taxon>Agaricales</taxon>
        <taxon>Marasmiineae</taxon>
        <taxon>Omphalotaceae</taxon>
        <taxon>Marasmiellus</taxon>
    </lineage>
</organism>